<evidence type="ECO:0000313" key="2">
    <source>
        <dbReference type="Proteomes" id="UP000006718"/>
    </source>
</evidence>
<keyword evidence="2" id="KW-1185">Reference proteome</keyword>
<proteinExistence type="predicted"/>
<reference evidence="1" key="2">
    <citation type="submission" date="2018-06" db="EMBL/GenBank/DDBJ databases">
        <authorList>
            <person name="Dutcher S."/>
            <person name="Fulton R."/>
            <person name="Lindsay T."/>
        </authorList>
    </citation>
    <scope>NUCLEOTIDE SEQUENCE [LARGE SCALE GENOMIC DNA]</scope>
    <source>
        <strain evidence="1">17573</strain>
    </source>
</reference>
<sequence>MSACPARALPPLPPLLFPVHLYDQSLIAVLMMSHSNLLDFKQKQSCYGFMGWPLSLSPSGFREVEWGILFVWQWLLSSWHLNPFSVPTSPSTPCLSFLRHPLPVLHGNCTGLSVFACMCAPVYTCIERYICGGRGERGGGGVKLRACSQDTAHWSLSSAPFVLVRLREEGGRALVRPDYPSL</sequence>
<dbReference type="Bgee" id="ENSMMUG00000041595">
    <property type="expression patterns" value="Expressed in dorsolateral prefrontal cortex and 21 other cell types or tissues"/>
</dbReference>
<accession>A0A1D5R4T9</accession>
<dbReference type="OMA" id="CACMCAP"/>
<dbReference type="Ensembl" id="ENSMMUT00000097403.1">
    <property type="protein sequence ID" value="ENSMMUP00000069926.1"/>
    <property type="gene ID" value="ENSMMUG00000041595.2"/>
</dbReference>
<dbReference type="VEuPathDB" id="HostDB:ENSMMUG00000041595"/>
<dbReference type="Ensembl" id="ENSMMUT00000073680.2">
    <property type="protein sequence ID" value="ENSMMUP00000055325.2"/>
    <property type="gene ID" value="ENSMMUG00000041595.2"/>
</dbReference>
<dbReference type="AlphaFoldDB" id="A0A1D5R4T9"/>
<dbReference type="GeneTree" id="ENSGT00560000078683"/>
<reference evidence="2" key="1">
    <citation type="journal article" date="2007" name="Science">
        <title>Evolutionary and biomedical insights from the rhesus macaque genome.</title>
        <authorList>
            <person name="Gibbs R.A."/>
            <person name="Rogers J."/>
            <person name="Katze M.G."/>
            <person name="Bumgarner R."/>
            <person name="Weinstock G.M."/>
            <person name="Mardis E.R."/>
            <person name="Remington K.A."/>
            <person name="Strausberg R.L."/>
            <person name="Venter J.C."/>
            <person name="Wilson R.K."/>
            <person name="Batzer M.A."/>
            <person name="Bustamante C.D."/>
            <person name="Eichler E.E."/>
            <person name="Hahn M.W."/>
            <person name="Hardison R.C."/>
            <person name="Makova K.D."/>
            <person name="Miller W."/>
            <person name="Milosavljevic A."/>
            <person name="Palermo R.E."/>
            <person name="Siepel A."/>
            <person name="Sikela J.M."/>
            <person name="Attaway T."/>
            <person name="Bell S."/>
            <person name="Bernard K.E."/>
            <person name="Buhay C.J."/>
            <person name="Chandrabose M.N."/>
            <person name="Dao M."/>
            <person name="Davis C."/>
            <person name="Delehaunty K.D."/>
            <person name="Ding Y."/>
            <person name="Dinh H.H."/>
            <person name="Dugan-Rocha S."/>
            <person name="Fulton L.A."/>
            <person name="Gabisi R.A."/>
            <person name="Garner T.T."/>
            <person name="Godfrey J."/>
            <person name="Hawes A.C."/>
            <person name="Hernandez J."/>
            <person name="Hines S."/>
            <person name="Holder M."/>
            <person name="Hume J."/>
            <person name="Jhangiani S.N."/>
            <person name="Joshi V."/>
            <person name="Khan Z.M."/>
            <person name="Kirkness E.F."/>
            <person name="Cree A."/>
            <person name="Fowler R.G."/>
            <person name="Lee S."/>
            <person name="Lewis L.R."/>
            <person name="Li Z."/>
            <person name="Liu Y.-S."/>
            <person name="Moore S.M."/>
            <person name="Muzny D."/>
            <person name="Nazareth L.V."/>
            <person name="Ngo D.N."/>
            <person name="Okwuonu G.O."/>
            <person name="Pai G."/>
            <person name="Parker D."/>
            <person name="Paul H.A."/>
            <person name="Pfannkoch C."/>
            <person name="Pohl C.S."/>
            <person name="Rogers Y.-H.C."/>
            <person name="Ruiz S.J."/>
            <person name="Sabo A."/>
            <person name="Santibanez J."/>
            <person name="Schneider B.W."/>
            <person name="Smith S.M."/>
            <person name="Sodergren E."/>
            <person name="Svatek A.F."/>
            <person name="Utterback T.R."/>
            <person name="Vattathil S."/>
            <person name="Warren W."/>
            <person name="White C.S."/>
            <person name="Chinwalla A.T."/>
            <person name="Feng Y."/>
            <person name="Halpern A.L."/>
            <person name="Hillier L.W."/>
            <person name="Huang X."/>
            <person name="Minx P."/>
            <person name="Nelson J.O."/>
            <person name="Pepin K.H."/>
            <person name="Qin X."/>
            <person name="Sutton G.G."/>
            <person name="Venter E."/>
            <person name="Walenz B.P."/>
            <person name="Wallis J.W."/>
            <person name="Worley K.C."/>
            <person name="Yang S.-P."/>
            <person name="Jones S.M."/>
            <person name="Marra M.A."/>
            <person name="Rocchi M."/>
            <person name="Schein J.E."/>
            <person name="Baertsch R."/>
            <person name="Clarke L."/>
            <person name="Csuros M."/>
            <person name="Glasscock J."/>
            <person name="Harris R.A."/>
            <person name="Havlak P."/>
            <person name="Jackson A.R."/>
            <person name="Jiang H."/>
            <person name="Liu Y."/>
            <person name="Messina D.N."/>
            <person name="Shen Y."/>
            <person name="Song H.X.-Z."/>
            <person name="Wylie T."/>
            <person name="Zhang L."/>
            <person name="Birney E."/>
            <person name="Han K."/>
            <person name="Konkel M.K."/>
            <person name="Lee J."/>
            <person name="Smit A.F.A."/>
            <person name="Ullmer B."/>
            <person name="Wang H."/>
            <person name="Xing J."/>
            <person name="Burhans R."/>
            <person name="Cheng Z."/>
            <person name="Karro J.E."/>
            <person name="Ma J."/>
            <person name="Raney B."/>
            <person name="She X."/>
            <person name="Cox M.J."/>
            <person name="Demuth J.P."/>
            <person name="Dumas L.J."/>
            <person name="Han S.-G."/>
            <person name="Hopkins J."/>
            <person name="Karimpour-Fard A."/>
            <person name="Kim Y.H."/>
            <person name="Pollack J.R."/>
            <person name="Vinar T."/>
            <person name="Addo-Quaye C."/>
            <person name="Degenhardt J."/>
            <person name="Denby A."/>
            <person name="Hubisz M.J."/>
            <person name="Indap A."/>
            <person name="Kosiol C."/>
            <person name="Lahn B.T."/>
            <person name="Lawson H.A."/>
            <person name="Marklein A."/>
            <person name="Nielsen R."/>
            <person name="Vallender E.J."/>
            <person name="Clark A.G."/>
            <person name="Ferguson B."/>
            <person name="Hernandez R.D."/>
            <person name="Hirani K."/>
            <person name="Kehrer-Sawatzki H."/>
            <person name="Kolb J."/>
            <person name="Patil S."/>
            <person name="Pu L.-L."/>
            <person name="Ren Y."/>
            <person name="Smith D.G."/>
            <person name="Wheeler D.A."/>
            <person name="Schenck I."/>
            <person name="Ball E.V."/>
            <person name="Chen R."/>
            <person name="Cooper D.N."/>
            <person name="Giardine B."/>
            <person name="Hsu F."/>
            <person name="Kent W.J."/>
            <person name="Lesk A."/>
            <person name="Nelson D.L."/>
            <person name="O'brien W.E."/>
            <person name="Pruefer K."/>
            <person name="Stenson P.D."/>
            <person name="Wallace J.C."/>
            <person name="Ke H."/>
            <person name="Liu X.-M."/>
            <person name="Wang P."/>
            <person name="Xiang A.P."/>
            <person name="Yang F."/>
            <person name="Barber G.P."/>
            <person name="Haussler D."/>
            <person name="Karolchik D."/>
            <person name="Kern A.D."/>
            <person name="Kuhn R.M."/>
            <person name="Smith K.E."/>
            <person name="Zwieg A.S."/>
        </authorList>
    </citation>
    <scope>NUCLEOTIDE SEQUENCE [LARGE SCALE GENOMIC DNA]</scope>
    <source>
        <strain evidence="2">17573</strain>
    </source>
</reference>
<reference evidence="1" key="4">
    <citation type="submission" date="2025-05" db="UniProtKB">
        <authorList>
            <consortium name="Ensembl"/>
        </authorList>
    </citation>
    <scope>IDENTIFICATION</scope>
    <source>
        <strain evidence="1">17573</strain>
    </source>
</reference>
<name>A0A1D5R4T9_MACMU</name>
<evidence type="ECO:0000313" key="1">
    <source>
        <dbReference type="Ensembl" id="ENSMMUP00000055325.2"/>
    </source>
</evidence>
<organism evidence="1 2">
    <name type="scientific">Macaca mulatta</name>
    <name type="common">Rhesus macaque</name>
    <dbReference type="NCBI Taxonomy" id="9544"/>
    <lineage>
        <taxon>Eukaryota</taxon>
        <taxon>Metazoa</taxon>
        <taxon>Chordata</taxon>
        <taxon>Craniata</taxon>
        <taxon>Vertebrata</taxon>
        <taxon>Euteleostomi</taxon>
        <taxon>Mammalia</taxon>
        <taxon>Eutheria</taxon>
        <taxon>Euarchontoglires</taxon>
        <taxon>Primates</taxon>
        <taxon>Haplorrhini</taxon>
        <taxon>Catarrhini</taxon>
        <taxon>Cercopithecidae</taxon>
        <taxon>Cercopithecinae</taxon>
        <taxon>Macaca</taxon>
    </lineage>
</organism>
<protein>
    <submittedName>
        <fullName evidence="1">Uncharacterized protein</fullName>
    </submittedName>
</protein>
<dbReference type="Proteomes" id="UP000006718">
    <property type="component" value="Chromosome 11"/>
</dbReference>
<reference evidence="1" key="3">
    <citation type="submission" date="2019-01" db="EMBL/GenBank/DDBJ databases">
        <authorList>
            <person name="Graves T."/>
            <person name="Eichler E.E."/>
            <person name="Wilson R.K."/>
        </authorList>
    </citation>
    <scope>NUCLEOTIDE SEQUENCE [LARGE SCALE GENOMIC DNA]</scope>
    <source>
        <strain evidence="1">17573</strain>
    </source>
</reference>